<dbReference type="PANTHER" id="PTHR43775">
    <property type="entry name" value="FATTY ACID SYNTHASE"/>
    <property type="match status" value="1"/>
</dbReference>
<evidence type="ECO:0000256" key="24">
    <source>
        <dbReference type="ARBA" id="ARBA00047953"/>
    </source>
</evidence>
<dbReference type="InterPro" id="IPR009081">
    <property type="entry name" value="PP-bd_ACP"/>
</dbReference>
<keyword evidence="2" id="KW-0808">Transferase</keyword>
<evidence type="ECO:0000256" key="23">
    <source>
        <dbReference type="ARBA" id="ARBA00047897"/>
    </source>
</evidence>
<dbReference type="InterPro" id="IPR016039">
    <property type="entry name" value="Thiolase-like"/>
</dbReference>
<name>A0AAV1IW85_9NEOP</name>
<dbReference type="GO" id="GO:0019171">
    <property type="term" value="F:(3R)-hydroxyacyl-[acyl-carrier-protein] dehydratase activity"/>
    <property type="evidence" value="ECO:0007669"/>
    <property type="project" value="UniProtKB-EC"/>
</dbReference>
<evidence type="ECO:0000256" key="22">
    <source>
        <dbReference type="ARBA" id="ARBA00047810"/>
    </source>
</evidence>
<evidence type="ECO:0000256" key="3">
    <source>
        <dbReference type="ARBA" id="ARBA00022799"/>
    </source>
</evidence>
<dbReference type="Gene3D" id="3.90.180.10">
    <property type="entry name" value="Medium-chain alcohol dehydrogenases, catalytic domain"/>
    <property type="match status" value="1"/>
</dbReference>
<evidence type="ECO:0000256" key="1">
    <source>
        <dbReference type="ARBA" id="ARBA00005189"/>
    </source>
</evidence>
<dbReference type="GO" id="GO:0141148">
    <property type="term" value="F:enoyl-[acyl-carrier-protein] reductase (NADPH) activity"/>
    <property type="evidence" value="ECO:0007669"/>
    <property type="project" value="UniProtKB-EC"/>
</dbReference>
<dbReference type="GO" id="GO:0016297">
    <property type="term" value="F:fatty acyl-[ACP] hydrolase activity"/>
    <property type="evidence" value="ECO:0007669"/>
    <property type="project" value="UniProtKB-EC"/>
</dbReference>
<gene>
    <name evidence="47" type="ORF">LNINA_LOCUS1471</name>
</gene>
<comment type="catalytic activity">
    <reaction evidence="10">
        <text>(3R)-hydroxytetradecanoyl-[ACP] = (2E)-tetradecenoyl-[ACP] + H2O</text>
        <dbReference type="Rhea" id="RHEA:41892"/>
        <dbReference type="Rhea" id="RHEA-COMP:9646"/>
        <dbReference type="Rhea" id="RHEA-COMP:9647"/>
        <dbReference type="ChEBI" id="CHEBI:15377"/>
        <dbReference type="ChEBI" id="CHEBI:78474"/>
        <dbReference type="ChEBI" id="CHEBI:78475"/>
    </reaction>
    <physiologicalReaction direction="left-to-right" evidence="10">
        <dbReference type="Rhea" id="RHEA:41893"/>
    </physiologicalReaction>
</comment>
<evidence type="ECO:0000256" key="33">
    <source>
        <dbReference type="ARBA" id="ARBA00048691"/>
    </source>
</evidence>
<evidence type="ECO:0000256" key="13">
    <source>
        <dbReference type="ARBA" id="ARBA00023402"/>
    </source>
</evidence>
<comment type="catalytic activity">
    <reaction evidence="28">
        <text>tetradecanoyl-[ACP] + H2O = tetradecanoate + holo-[ACP] + H(+)</text>
        <dbReference type="Rhea" id="RHEA:30123"/>
        <dbReference type="Rhea" id="RHEA-COMP:9648"/>
        <dbReference type="Rhea" id="RHEA-COMP:9685"/>
        <dbReference type="ChEBI" id="CHEBI:15377"/>
        <dbReference type="ChEBI" id="CHEBI:15378"/>
        <dbReference type="ChEBI" id="CHEBI:30807"/>
        <dbReference type="ChEBI" id="CHEBI:64479"/>
        <dbReference type="ChEBI" id="CHEBI:78477"/>
        <dbReference type="EC" id="3.1.2.14"/>
    </reaction>
    <physiologicalReaction direction="left-to-right" evidence="28">
        <dbReference type="Rhea" id="RHEA:30124"/>
    </physiologicalReaction>
</comment>
<evidence type="ECO:0000259" key="45">
    <source>
        <dbReference type="PROSITE" id="PS50075"/>
    </source>
</evidence>
<comment type="catalytic activity">
    <reaction evidence="23">
        <text>(2E)-hexenoyl-[ACP] + NADPH + H(+) = hexanoyl-[ACP] + NADP(+)</text>
        <dbReference type="Rhea" id="RHEA:41832"/>
        <dbReference type="Rhea" id="RHEA-COMP:9631"/>
        <dbReference type="Rhea" id="RHEA-COMP:9632"/>
        <dbReference type="ChEBI" id="CHEBI:15378"/>
        <dbReference type="ChEBI" id="CHEBI:57783"/>
        <dbReference type="ChEBI" id="CHEBI:58349"/>
        <dbReference type="ChEBI" id="CHEBI:78458"/>
        <dbReference type="ChEBI" id="CHEBI:78459"/>
    </reaction>
    <physiologicalReaction direction="left-to-right" evidence="23">
        <dbReference type="Rhea" id="RHEA:41833"/>
    </physiologicalReaction>
</comment>
<dbReference type="SUPFAM" id="SSF53474">
    <property type="entry name" value="alpha/beta-Hydrolases"/>
    <property type="match status" value="1"/>
</dbReference>
<dbReference type="SUPFAM" id="SSF50129">
    <property type="entry name" value="GroES-like"/>
    <property type="match status" value="1"/>
</dbReference>
<comment type="catalytic activity">
    <reaction evidence="18">
        <text>3-oxodecanoyl-[ACP] + NADPH + H(+) = (3R)-hydroxydecanoyl-[ACP] + NADP(+)</text>
        <dbReference type="Rhea" id="RHEA:41856"/>
        <dbReference type="Rhea" id="RHEA-COMP:9637"/>
        <dbReference type="Rhea" id="RHEA-COMP:9638"/>
        <dbReference type="ChEBI" id="CHEBI:15378"/>
        <dbReference type="ChEBI" id="CHEBI:57783"/>
        <dbReference type="ChEBI" id="CHEBI:58349"/>
        <dbReference type="ChEBI" id="CHEBI:78464"/>
        <dbReference type="ChEBI" id="CHEBI:78466"/>
    </reaction>
    <physiologicalReaction direction="left-to-right" evidence="18">
        <dbReference type="Rhea" id="RHEA:41857"/>
    </physiologicalReaction>
</comment>
<accession>A0AAV1IW85</accession>
<comment type="catalytic activity">
    <reaction evidence="5">
        <text>(3R)-hydroxyoctanoyl-[ACP] = (2E)-octenoyl-[ACP] + H2O</text>
        <dbReference type="Rhea" id="RHEA:41844"/>
        <dbReference type="Rhea" id="RHEA-COMP:9634"/>
        <dbReference type="Rhea" id="RHEA-COMP:9635"/>
        <dbReference type="ChEBI" id="CHEBI:15377"/>
        <dbReference type="ChEBI" id="CHEBI:78461"/>
        <dbReference type="ChEBI" id="CHEBI:78462"/>
    </reaction>
    <physiologicalReaction direction="left-to-right" evidence="5">
        <dbReference type="Rhea" id="RHEA:41845"/>
    </physiologicalReaction>
</comment>
<dbReference type="GO" id="GO:0004312">
    <property type="term" value="F:fatty acid synthase activity"/>
    <property type="evidence" value="ECO:0007669"/>
    <property type="project" value="TreeGrafter"/>
</dbReference>
<evidence type="ECO:0000256" key="6">
    <source>
        <dbReference type="ARBA" id="ARBA00023351"/>
    </source>
</evidence>
<dbReference type="Proteomes" id="UP001497472">
    <property type="component" value="Unassembled WGS sequence"/>
</dbReference>
<comment type="catalytic activity">
    <reaction evidence="8">
        <text>(3R)-hydroxydecanoyl-[ACP] = (2E)-decenoyl-[ACP] + H2O</text>
        <dbReference type="Rhea" id="RHEA:41860"/>
        <dbReference type="Rhea" id="RHEA-COMP:9638"/>
        <dbReference type="Rhea" id="RHEA-COMP:9639"/>
        <dbReference type="ChEBI" id="CHEBI:15377"/>
        <dbReference type="ChEBI" id="CHEBI:78466"/>
        <dbReference type="ChEBI" id="CHEBI:78467"/>
    </reaction>
    <physiologicalReaction direction="left-to-right" evidence="8">
        <dbReference type="Rhea" id="RHEA:41861"/>
    </physiologicalReaction>
</comment>
<dbReference type="Gene3D" id="3.10.129.110">
    <property type="entry name" value="Polyketide synthase dehydratase"/>
    <property type="match status" value="1"/>
</dbReference>
<comment type="catalytic activity">
    <reaction evidence="29">
        <text>(2E)-octenoyl-[ACP] + NADPH + H(+) = octanoyl-[ACP] + NADP(+)</text>
        <dbReference type="Rhea" id="RHEA:41848"/>
        <dbReference type="Rhea" id="RHEA-COMP:9635"/>
        <dbReference type="Rhea" id="RHEA-COMP:9636"/>
        <dbReference type="ChEBI" id="CHEBI:15378"/>
        <dbReference type="ChEBI" id="CHEBI:57783"/>
        <dbReference type="ChEBI" id="CHEBI:58349"/>
        <dbReference type="ChEBI" id="CHEBI:78462"/>
        <dbReference type="ChEBI" id="CHEBI:78463"/>
    </reaction>
    <physiologicalReaction direction="left-to-right" evidence="29">
        <dbReference type="Rhea" id="RHEA:41849"/>
    </physiologicalReaction>
</comment>
<comment type="catalytic activity">
    <reaction evidence="15">
        <text>3-oxooctadecanoyl-[ACP] + NADPH + H(+) = (3R)-hydroxyoctadecanoyl-[ACP] + NADP(+)</text>
        <dbReference type="Rhea" id="RHEA:41920"/>
        <dbReference type="Rhea" id="RHEA-COMP:9653"/>
        <dbReference type="Rhea" id="RHEA-COMP:9654"/>
        <dbReference type="ChEBI" id="CHEBI:15378"/>
        <dbReference type="ChEBI" id="CHEBI:57783"/>
        <dbReference type="ChEBI" id="CHEBI:58349"/>
        <dbReference type="ChEBI" id="CHEBI:78487"/>
        <dbReference type="ChEBI" id="CHEBI:78488"/>
    </reaction>
    <physiologicalReaction direction="left-to-right" evidence="15">
        <dbReference type="Rhea" id="RHEA:41921"/>
    </physiologicalReaction>
</comment>
<comment type="catalytic activity">
    <reaction evidence="36">
        <text>(2E)-octadecenoyl-[ACP] + NADPH + H(+) = octadecanoyl-[ACP] + NADP(+)</text>
        <dbReference type="Rhea" id="RHEA:41928"/>
        <dbReference type="Rhea" id="RHEA-COMP:9655"/>
        <dbReference type="Rhea" id="RHEA-COMP:9656"/>
        <dbReference type="ChEBI" id="CHEBI:15378"/>
        <dbReference type="ChEBI" id="CHEBI:57783"/>
        <dbReference type="ChEBI" id="CHEBI:58349"/>
        <dbReference type="ChEBI" id="CHEBI:78489"/>
        <dbReference type="ChEBI" id="CHEBI:78495"/>
    </reaction>
    <physiologicalReaction direction="left-to-right" evidence="36">
        <dbReference type="Rhea" id="RHEA:41929"/>
    </physiologicalReaction>
</comment>
<comment type="catalytic activity">
    <reaction evidence="44">
        <text>octanoyl-[ACP] + malonyl-[ACP] + H(+) = 3-oxodecanoyl-[ACP] + holo-[ACP] + CO2</text>
        <dbReference type="Rhea" id="RHEA:41852"/>
        <dbReference type="Rhea" id="RHEA-COMP:9623"/>
        <dbReference type="Rhea" id="RHEA-COMP:9636"/>
        <dbReference type="Rhea" id="RHEA-COMP:9637"/>
        <dbReference type="Rhea" id="RHEA-COMP:9685"/>
        <dbReference type="ChEBI" id="CHEBI:15378"/>
        <dbReference type="ChEBI" id="CHEBI:16526"/>
        <dbReference type="ChEBI" id="CHEBI:64479"/>
        <dbReference type="ChEBI" id="CHEBI:78449"/>
        <dbReference type="ChEBI" id="CHEBI:78463"/>
        <dbReference type="ChEBI" id="CHEBI:78464"/>
    </reaction>
    <physiologicalReaction direction="left-to-right" evidence="44">
        <dbReference type="Rhea" id="RHEA:41853"/>
    </physiologicalReaction>
</comment>
<evidence type="ECO:0000313" key="47">
    <source>
        <dbReference type="EMBL" id="CAK1541490.1"/>
    </source>
</evidence>
<evidence type="ECO:0000256" key="41">
    <source>
        <dbReference type="ARBA" id="ARBA00049422"/>
    </source>
</evidence>
<comment type="catalytic activity">
    <reaction evidence="30">
        <text>a fatty acyl-[ACP] + malonyl-[ACP] + H(+) = a 3-oxoacyl-[ACP] + holo-[ACP] + CO2</text>
        <dbReference type="Rhea" id="RHEA:22836"/>
        <dbReference type="Rhea" id="RHEA-COMP:9623"/>
        <dbReference type="Rhea" id="RHEA-COMP:9685"/>
        <dbReference type="Rhea" id="RHEA-COMP:9916"/>
        <dbReference type="Rhea" id="RHEA-COMP:14125"/>
        <dbReference type="ChEBI" id="CHEBI:15378"/>
        <dbReference type="ChEBI" id="CHEBI:16526"/>
        <dbReference type="ChEBI" id="CHEBI:64479"/>
        <dbReference type="ChEBI" id="CHEBI:78449"/>
        <dbReference type="ChEBI" id="CHEBI:78776"/>
        <dbReference type="ChEBI" id="CHEBI:138651"/>
        <dbReference type="EC" id="2.3.1.41"/>
    </reaction>
    <physiologicalReaction direction="left-to-right" evidence="30">
        <dbReference type="Rhea" id="RHEA:22837"/>
    </physiologicalReaction>
</comment>
<comment type="catalytic activity">
    <reaction evidence="13">
        <text>(3R)-hydroxybutanoyl-[ACP] = (2E)-butenoyl-[ACP] + H2O</text>
        <dbReference type="Rhea" id="RHEA:41808"/>
        <dbReference type="Rhea" id="RHEA-COMP:9626"/>
        <dbReference type="Rhea" id="RHEA-COMP:9627"/>
        <dbReference type="ChEBI" id="CHEBI:15377"/>
        <dbReference type="ChEBI" id="CHEBI:78451"/>
        <dbReference type="ChEBI" id="CHEBI:78453"/>
    </reaction>
    <physiologicalReaction direction="left-to-right" evidence="13">
        <dbReference type="Rhea" id="RHEA:41809"/>
    </physiologicalReaction>
</comment>
<evidence type="ECO:0000256" key="27">
    <source>
        <dbReference type="ARBA" id="ARBA00048281"/>
    </source>
</evidence>
<evidence type="ECO:0000256" key="36">
    <source>
        <dbReference type="ARBA" id="ARBA00049019"/>
    </source>
</evidence>
<dbReference type="PANTHER" id="PTHR43775:SF23">
    <property type="entry name" value="FATTY ACID SYNTHASE 3"/>
    <property type="match status" value="1"/>
</dbReference>
<comment type="catalytic activity">
    <reaction evidence="33">
        <text>holo-[ACP] + acetyl-CoA = acetyl-[ACP] + CoA</text>
        <dbReference type="Rhea" id="RHEA:41788"/>
        <dbReference type="Rhea" id="RHEA-COMP:9621"/>
        <dbReference type="Rhea" id="RHEA-COMP:9685"/>
        <dbReference type="ChEBI" id="CHEBI:57287"/>
        <dbReference type="ChEBI" id="CHEBI:57288"/>
        <dbReference type="ChEBI" id="CHEBI:64479"/>
        <dbReference type="ChEBI" id="CHEBI:78446"/>
        <dbReference type="EC" id="2.3.1.38"/>
    </reaction>
    <physiologicalReaction direction="left-to-right" evidence="33">
        <dbReference type="Rhea" id="RHEA:41789"/>
    </physiologicalReaction>
</comment>
<dbReference type="SMART" id="SM00827">
    <property type="entry name" value="PKS_AT"/>
    <property type="match status" value="1"/>
</dbReference>
<dbReference type="InterPro" id="IPR011032">
    <property type="entry name" value="GroES-like_sf"/>
</dbReference>
<dbReference type="InterPro" id="IPR016036">
    <property type="entry name" value="Malonyl_transacylase_ACP-bd"/>
</dbReference>
<evidence type="ECO:0000256" key="18">
    <source>
        <dbReference type="ARBA" id="ARBA00047440"/>
    </source>
</evidence>
<dbReference type="InterPro" id="IPR020843">
    <property type="entry name" value="ER"/>
</dbReference>
<dbReference type="PROSITE" id="PS52004">
    <property type="entry name" value="KS3_2"/>
    <property type="match status" value="1"/>
</dbReference>
<comment type="catalytic activity">
    <reaction evidence="27">
        <text>(2E)-dodecenoyl-[ACP] + NADPH + H(+) = dodecanoyl-[ACP] + NADP(+)</text>
        <dbReference type="Rhea" id="RHEA:41880"/>
        <dbReference type="Rhea" id="RHEA-COMP:9643"/>
        <dbReference type="Rhea" id="RHEA-COMP:9644"/>
        <dbReference type="ChEBI" id="CHEBI:15378"/>
        <dbReference type="ChEBI" id="CHEBI:57783"/>
        <dbReference type="ChEBI" id="CHEBI:58349"/>
        <dbReference type="ChEBI" id="CHEBI:65264"/>
        <dbReference type="ChEBI" id="CHEBI:78472"/>
    </reaction>
    <physiologicalReaction direction="left-to-right" evidence="27">
        <dbReference type="Rhea" id="RHEA:41881"/>
    </physiologicalReaction>
</comment>
<dbReference type="Pfam" id="PF16197">
    <property type="entry name" value="KAsynt_C_assoc"/>
    <property type="match status" value="1"/>
</dbReference>
<evidence type="ECO:0000256" key="12">
    <source>
        <dbReference type="ARBA" id="ARBA00023401"/>
    </source>
</evidence>
<keyword evidence="3" id="KW-0702">S-nitrosylation</keyword>
<comment type="catalytic activity">
    <reaction evidence="31">
        <text>3-oxohexanoyl-[ACP] + NADPH + H(+) = (3R)-hydroxyhexanoyl-[ACP] + NADP(+)</text>
        <dbReference type="Rhea" id="RHEA:41824"/>
        <dbReference type="Rhea" id="RHEA-COMP:9629"/>
        <dbReference type="Rhea" id="RHEA-COMP:9630"/>
        <dbReference type="ChEBI" id="CHEBI:15378"/>
        <dbReference type="ChEBI" id="CHEBI:57783"/>
        <dbReference type="ChEBI" id="CHEBI:58349"/>
        <dbReference type="ChEBI" id="CHEBI:78456"/>
        <dbReference type="ChEBI" id="CHEBI:78457"/>
    </reaction>
    <physiologicalReaction direction="left-to-right" evidence="31">
        <dbReference type="Rhea" id="RHEA:41825"/>
    </physiologicalReaction>
</comment>
<evidence type="ECO:0000256" key="39">
    <source>
        <dbReference type="ARBA" id="ARBA00049263"/>
    </source>
</evidence>
<comment type="catalytic activity">
    <reaction evidence="37">
        <text>decanoyl-[ACP] + malonyl-[ACP] + H(+) = 3-oxododecanoyl-[ACP] + holo-[ACP] + CO2</text>
        <dbReference type="Rhea" id="RHEA:41868"/>
        <dbReference type="Rhea" id="RHEA-COMP:9623"/>
        <dbReference type="Rhea" id="RHEA-COMP:9640"/>
        <dbReference type="Rhea" id="RHEA-COMP:9641"/>
        <dbReference type="Rhea" id="RHEA-COMP:9685"/>
        <dbReference type="ChEBI" id="CHEBI:15378"/>
        <dbReference type="ChEBI" id="CHEBI:16526"/>
        <dbReference type="ChEBI" id="CHEBI:64479"/>
        <dbReference type="ChEBI" id="CHEBI:78449"/>
        <dbReference type="ChEBI" id="CHEBI:78468"/>
        <dbReference type="ChEBI" id="CHEBI:78469"/>
    </reaction>
    <physiologicalReaction direction="left-to-right" evidence="37">
        <dbReference type="Rhea" id="RHEA:41869"/>
    </physiologicalReaction>
</comment>
<comment type="catalytic activity">
    <reaction evidence="42">
        <text>butanoyl-[ACP] + malonyl-[ACP] + H(+) = 3-oxohexanoyl-[ACP] + holo-[ACP] + CO2</text>
        <dbReference type="Rhea" id="RHEA:41820"/>
        <dbReference type="Rhea" id="RHEA-COMP:9623"/>
        <dbReference type="Rhea" id="RHEA-COMP:9628"/>
        <dbReference type="Rhea" id="RHEA-COMP:9629"/>
        <dbReference type="Rhea" id="RHEA-COMP:9685"/>
        <dbReference type="ChEBI" id="CHEBI:15378"/>
        <dbReference type="ChEBI" id="CHEBI:16526"/>
        <dbReference type="ChEBI" id="CHEBI:64479"/>
        <dbReference type="ChEBI" id="CHEBI:78449"/>
        <dbReference type="ChEBI" id="CHEBI:78454"/>
        <dbReference type="ChEBI" id="CHEBI:78456"/>
    </reaction>
    <physiologicalReaction direction="left-to-right" evidence="42">
        <dbReference type="Rhea" id="RHEA:41821"/>
    </physiologicalReaction>
</comment>
<evidence type="ECO:0000256" key="25">
    <source>
        <dbReference type="ARBA" id="ARBA00047961"/>
    </source>
</evidence>
<comment type="catalytic activity">
    <reaction evidence="9">
        <text>a (3R)-hydroxyacyl-[ACP] = a (2E)-enoyl-[ACP] + H2O</text>
        <dbReference type="Rhea" id="RHEA:13097"/>
        <dbReference type="Rhea" id="RHEA-COMP:9925"/>
        <dbReference type="Rhea" id="RHEA-COMP:9945"/>
        <dbReference type="ChEBI" id="CHEBI:15377"/>
        <dbReference type="ChEBI" id="CHEBI:78784"/>
        <dbReference type="ChEBI" id="CHEBI:78827"/>
        <dbReference type="EC" id="4.2.1.59"/>
    </reaction>
    <physiologicalReaction direction="left-to-right" evidence="9">
        <dbReference type="Rhea" id="RHEA:13098"/>
    </physiologicalReaction>
</comment>
<reference evidence="47 48" key="1">
    <citation type="submission" date="2023-11" db="EMBL/GenBank/DDBJ databases">
        <authorList>
            <person name="Okamura Y."/>
        </authorList>
    </citation>
    <scope>NUCLEOTIDE SEQUENCE [LARGE SCALE GENOMIC DNA]</scope>
</reference>
<dbReference type="Gene3D" id="3.40.366.10">
    <property type="entry name" value="Malonyl-Coenzyme A Acyl Carrier Protein, domain 2"/>
    <property type="match status" value="1"/>
</dbReference>
<evidence type="ECO:0000256" key="30">
    <source>
        <dbReference type="ARBA" id="ARBA00048506"/>
    </source>
</evidence>
<evidence type="ECO:0000256" key="29">
    <source>
        <dbReference type="ARBA" id="ARBA00048420"/>
    </source>
</evidence>
<comment type="catalytic activity">
    <reaction evidence="39">
        <text>3-oxododecanoyl-[ACP] + NADPH + H(+) = (3R)-hydroxydodecanoyl-[ACP] + NADP(+)</text>
        <dbReference type="Rhea" id="RHEA:41872"/>
        <dbReference type="Rhea" id="RHEA-COMP:9641"/>
        <dbReference type="Rhea" id="RHEA-COMP:9642"/>
        <dbReference type="ChEBI" id="CHEBI:15378"/>
        <dbReference type="ChEBI" id="CHEBI:57783"/>
        <dbReference type="ChEBI" id="CHEBI:58349"/>
        <dbReference type="ChEBI" id="CHEBI:78469"/>
        <dbReference type="ChEBI" id="CHEBI:78470"/>
    </reaction>
    <physiologicalReaction direction="left-to-right" evidence="39">
        <dbReference type="Rhea" id="RHEA:41873"/>
    </physiologicalReaction>
</comment>
<dbReference type="InterPro" id="IPR016035">
    <property type="entry name" value="Acyl_Trfase/lysoPLipase"/>
</dbReference>
<evidence type="ECO:0000256" key="4">
    <source>
        <dbReference type="ARBA" id="ARBA00022898"/>
    </source>
</evidence>
<comment type="function">
    <text evidence="14">Fatty acid synthetase is a multifunctional enzyme that catalyzes the de novo biosynthesis of long-chain saturated fatty acids starting from acetyl-CoA and malonyl-CoA in the presence of NADPH. This multifunctional protein contains 7 catalytic activities and a site for the binding of the prosthetic group 4'-phosphopantetheine of the acyl carrier protein ([ACP]) domain.</text>
</comment>
<evidence type="ECO:0000256" key="31">
    <source>
        <dbReference type="ARBA" id="ARBA00048571"/>
    </source>
</evidence>
<dbReference type="Pfam" id="PF00698">
    <property type="entry name" value="Acyl_transf_1"/>
    <property type="match status" value="1"/>
</dbReference>
<dbReference type="InterPro" id="IPR001227">
    <property type="entry name" value="Ac_transferase_dom_sf"/>
</dbReference>
<evidence type="ECO:0000256" key="21">
    <source>
        <dbReference type="ARBA" id="ARBA00047578"/>
    </source>
</evidence>
<evidence type="ECO:0000256" key="2">
    <source>
        <dbReference type="ARBA" id="ARBA00022679"/>
    </source>
</evidence>
<dbReference type="Pfam" id="PF00975">
    <property type="entry name" value="Thioesterase"/>
    <property type="match status" value="1"/>
</dbReference>
<evidence type="ECO:0000256" key="15">
    <source>
        <dbReference type="ARBA" id="ARBA00047300"/>
    </source>
</evidence>
<dbReference type="InterPro" id="IPR014030">
    <property type="entry name" value="Ketoacyl_synth_N"/>
</dbReference>
<evidence type="ECO:0000256" key="16">
    <source>
        <dbReference type="ARBA" id="ARBA00047394"/>
    </source>
</evidence>
<dbReference type="SUPFAM" id="SSF52151">
    <property type="entry name" value="FabD/lysophospholipase-like"/>
    <property type="match status" value="1"/>
</dbReference>
<evidence type="ECO:0000256" key="5">
    <source>
        <dbReference type="ARBA" id="ARBA00023332"/>
    </source>
</evidence>
<feature type="domain" description="Carrier" evidence="45">
    <location>
        <begin position="1902"/>
        <end position="1979"/>
    </location>
</feature>
<evidence type="ECO:0000256" key="37">
    <source>
        <dbReference type="ARBA" id="ARBA00049109"/>
    </source>
</evidence>
<dbReference type="Gene3D" id="3.40.50.1820">
    <property type="entry name" value="alpha/beta hydrolase"/>
    <property type="match status" value="1"/>
</dbReference>
<evidence type="ECO:0000256" key="38">
    <source>
        <dbReference type="ARBA" id="ARBA00049171"/>
    </source>
</evidence>
<comment type="catalytic activity">
    <reaction evidence="6">
        <text>(3R)-hydroxydodecanoyl-[ACP] = (2E)-dodecenoyl-[ACP] + H2O</text>
        <dbReference type="Rhea" id="RHEA:41876"/>
        <dbReference type="Rhea" id="RHEA-COMP:9642"/>
        <dbReference type="Rhea" id="RHEA-COMP:9643"/>
        <dbReference type="ChEBI" id="CHEBI:15377"/>
        <dbReference type="ChEBI" id="CHEBI:78470"/>
        <dbReference type="ChEBI" id="CHEBI:78472"/>
    </reaction>
    <physiologicalReaction direction="left-to-right" evidence="6">
        <dbReference type="Rhea" id="RHEA:41877"/>
    </physiologicalReaction>
</comment>
<evidence type="ECO:0000256" key="10">
    <source>
        <dbReference type="ARBA" id="ARBA00023398"/>
    </source>
</evidence>
<dbReference type="SUPFAM" id="SSF51735">
    <property type="entry name" value="NAD(P)-binding Rossmann-fold domains"/>
    <property type="match status" value="1"/>
</dbReference>
<comment type="catalytic activity">
    <reaction evidence="22">
        <text>(2E)-hexadecenoyl-[ACP] + NADPH + H(+) = hexadecanoyl-[ACP] + NADP(+)</text>
        <dbReference type="Rhea" id="RHEA:41912"/>
        <dbReference type="Rhea" id="RHEA-COMP:9651"/>
        <dbReference type="Rhea" id="RHEA-COMP:9652"/>
        <dbReference type="ChEBI" id="CHEBI:15378"/>
        <dbReference type="ChEBI" id="CHEBI:57783"/>
        <dbReference type="ChEBI" id="CHEBI:58349"/>
        <dbReference type="ChEBI" id="CHEBI:78481"/>
        <dbReference type="ChEBI" id="CHEBI:78483"/>
    </reaction>
    <physiologicalReaction direction="left-to-right" evidence="22">
        <dbReference type="Rhea" id="RHEA:41913"/>
    </physiologicalReaction>
</comment>
<comment type="catalytic activity">
    <reaction evidence="25">
        <text>acetyl-[ACP] + malonyl-[ACP] + H(+) = 3-oxobutanoyl-[ACP] + holo-[ACP] + CO2</text>
        <dbReference type="Rhea" id="RHEA:41800"/>
        <dbReference type="Rhea" id="RHEA-COMP:9621"/>
        <dbReference type="Rhea" id="RHEA-COMP:9623"/>
        <dbReference type="Rhea" id="RHEA-COMP:9625"/>
        <dbReference type="Rhea" id="RHEA-COMP:9685"/>
        <dbReference type="ChEBI" id="CHEBI:15378"/>
        <dbReference type="ChEBI" id="CHEBI:16526"/>
        <dbReference type="ChEBI" id="CHEBI:64479"/>
        <dbReference type="ChEBI" id="CHEBI:78446"/>
        <dbReference type="ChEBI" id="CHEBI:78449"/>
        <dbReference type="ChEBI" id="CHEBI:78450"/>
    </reaction>
    <physiologicalReaction direction="left-to-right" evidence="25">
        <dbReference type="Rhea" id="RHEA:41801"/>
    </physiologicalReaction>
</comment>
<dbReference type="InterPro" id="IPR014031">
    <property type="entry name" value="Ketoacyl_synth_C"/>
</dbReference>
<comment type="catalytic activity">
    <reaction evidence="24">
        <text>3-oxobutanoyl-[ACP] + NADPH + H(+) = (3R)-hydroxybutanoyl-[ACP] + NADP(+)</text>
        <dbReference type="Rhea" id="RHEA:41804"/>
        <dbReference type="Rhea" id="RHEA-COMP:9625"/>
        <dbReference type="Rhea" id="RHEA-COMP:9626"/>
        <dbReference type="ChEBI" id="CHEBI:15378"/>
        <dbReference type="ChEBI" id="CHEBI:57783"/>
        <dbReference type="ChEBI" id="CHEBI:58349"/>
        <dbReference type="ChEBI" id="CHEBI:78450"/>
        <dbReference type="ChEBI" id="CHEBI:78451"/>
    </reaction>
    <physiologicalReaction direction="left-to-right" evidence="24">
        <dbReference type="Rhea" id="RHEA:41805"/>
    </physiologicalReaction>
</comment>
<dbReference type="InterPro" id="IPR032821">
    <property type="entry name" value="PKS_assoc"/>
</dbReference>
<dbReference type="GO" id="GO:0004313">
    <property type="term" value="F:[acyl-carrier-protein] S-acetyltransferase activity"/>
    <property type="evidence" value="ECO:0007669"/>
    <property type="project" value="UniProtKB-EC"/>
</dbReference>
<dbReference type="InterPro" id="IPR029058">
    <property type="entry name" value="AB_hydrolase_fold"/>
</dbReference>
<dbReference type="Gene3D" id="3.30.70.3290">
    <property type="match status" value="1"/>
</dbReference>
<keyword evidence="4" id="KW-0663">Pyridoxal phosphate</keyword>
<evidence type="ECO:0000256" key="35">
    <source>
        <dbReference type="ARBA" id="ARBA00048935"/>
    </source>
</evidence>
<evidence type="ECO:0000256" key="7">
    <source>
        <dbReference type="ARBA" id="ARBA00023373"/>
    </source>
</evidence>
<comment type="catalytic activity">
    <reaction evidence="32">
        <text>a 2,3-saturated acyl-[ACP] + NADP(+) = a (2E)-enoyl-[ACP] + NADPH + H(+)</text>
        <dbReference type="Rhea" id="RHEA:22564"/>
        <dbReference type="Rhea" id="RHEA-COMP:9925"/>
        <dbReference type="Rhea" id="RHEA-COMP:9926"/>
        <dbReference type="ChEBI" id="CHEBI:15378"/>
        <dbReference type="ChEBI" id="CHEBI:57783"/>
        <dbReference type="ChEBI" id="CHEBI:58349"/>
        <dbReference type="ChEBI" id="CHEBI:78784"/>
        <dbReference type="ChEBI" id="CHEBI:78785"/>
        <dbReference type="EC" id="1.3.1.39"/>
    </reaction>
    <physiologicalReaction direction="right-to-left" evidence="32">
        <dbReference type="Rhea" id="RHEA:22566"/>
    </physiologicalReaction>
</comment>
<evidence type="ECO:0000313" key="48">
    <source>
        <dbReference type="Proteomes" id="UP001497472"/>
    </source>
</evidence>
<keyword evidence="48" id="KW-1185">Reference proteome</keyword>
<comment type="catalytic activity">
    <reaction evidence="19">
        <text>tetradecanoyl-[ACP] + malonyl-[ACP] + H(+) = 3-oxohexadecanoyl-[ACP] + holo-[ACP] + CO2</text>
        <dbReference type="Rhea" id="RHEA:41900"/>
        <dbReference type="Rhea" id="RHEA-COMP:9623"/>
        <dbReference type="Rhea" id="RHEA-COMP:9648"/>
        <dbReference type="Rhea" id="RHEA-COMP:9649"/>
        <dbReference type="Rhea" id="RHEA-COMP:9685"/>
        <dbReference type="ChEBI" id="CHEBI:15378"/>
        <dbReference type="ChEBI" id="CHEBI:16526"/>
        <dbReference type="ChEBI" id="CHEBI:64479"/>
        <dbReference type="ChEBI" id="CHEBI:78449"/>
        <dbReference type="ChEBI" id="CHEBI:78477"/>
        <dbReference type="ChEBI" id="CHEBI:78478"/>
    </reaction>
    <physiologicalReaction direction="left-to-right" evidence="19">
        <dbReference type="Rhea" id="RHEA:41901"/>
    </physiologicalReaction>
</comment>
<feature type="domain" description="Ketosynthase family 3 (KS3)" evidence="46">
    <location>
        <begin position="16"/>
        <end position="426"/>
    </location>
</feature>
<evidence type="ECO:0000256" key="14">
    <source>
        <dbReference type="ARBA" id="ARBA00023442"/>
    </source>
</evidence>
<evidence type="ECO:0000256" key="17">
    <source>
        <dbReference type="ARBA" id="ARBA00047400"/>
    </source>
</evidence>
<dbReference type="CDD" id="cd05195">
    <property type="entry name" value="enoyl_red"/>
    <property type="match status" value="1"/>
</dbReference>
<evidence type="ECO:0000256" key="34">
    <source>
        <dbReference type="ARBA" id="ARBA00048704"/>
    </source>
</evidence>
<organism evidence="47 48">
    <name type="scientific">Leptosia nina</name>
    <dbReference type="NCBI Taxonomy" id="320188"/>
    <lineage>
        <taxon>Eukaryota</taxon>
        <taxon>Metazoa</taxon>
        <taxon>Ecdysozoa</taxon>
        <taxon>Arthropoda</taxon>
        <taxon>Hexapoda</taxon>
        <taxon>Insecta</taxon>
        <taxon>Pterygota</taxon>
        <taxon>Neoptera</taxon>
        <taxon>Endopterygota</taxon>
        <taxon>Lepidoptera</taxon>
        <taxon>Glossata</taxon>
        <taxon>Ditrysia</taxon>
        <taxon>Papilionoidea</taxon>
        <taxon>Pieridae</taxon>
        <taxon>Pierinae</taxon>
        <taxon>Leptosia</taxon>
    </lineage>
</organism>
<evidence type="ECO:0000256" key="32">
    <source>
        <dbReference type="ARBA" id="ARBA00048650"/>
    </source>
</evidence>
<dbReference type="Gene3D" id="3.40.47.10">
    <property type="match status" value="1"/>
</dbReference>
<dbReference type="GO" id="GO:0006633">
    <property type="term" value="P:fatty acid biosynthetic process"/>
    <property type="evidence" value="ECO:0007669"/>
    <property type="project" value="TreeGrafter"/>
</dbReference>
<comment type="catalytic activity">
    <reaction evidence="7">
        <text>(3R)-hydroxyhexanoyl-[ACP] = (2E)-hexenoyl-[ACP] + H2O</text>
        <dbReference type="Rhea" id="RHEA:41828"/>
        <dbReference type="Rhea" id="RHEA-COMP:9630"/>
        <dbReference type="Rhea" id="RHEA-COMP:9631"/>
        <dbReference type="ChEBI" id="CHEBI:15377"/>
        <dbReference type="ChEBI" id="CHEBI:78457"/>
        <dbReference type="ChEBI" id="CHEBI:78458"/>
    </reaction>
    <physiologicalReaction direction="left-to-right" evidence="7">
        <dbReference type="Rhea" id="RHEA:41829"/>
    </physiologicalReaction>
</comment>
<evidence type="ECO:0000256" key="40">
    <source>
        <dbReference type="ARBA" id="ARBA00049414"/>
    </source>
</evidence>
<dbReference type="PROSITE" id="PS50075">
    <property type="entry name" value="CARRIER"/>
    <property type="match status" value="1"/>
</dbReference>
<dbReference type="SUPFAM" id="SSF53901">
    <property type="entry name" value="Thiolase-like"/>
    <property type="match status" value="2"/>
</dbReference>
<dbReference type="GO" id="GO:0004316">
    <property type="term" value="F:3-oxoacyl-[acyl-carrier-protein] reductase (NADPH) activity"/>
    <property type="evidence" value="ECO:0007669"/>
    <property type="project" value="UniProtKB-EC"/>
</dbReference>
<comment type="catalytic activity">
    <reaction evidence="26">
        <text>hexadecanoyl-[ACP] + malonyl-[ACP] + H(+) = 3-oxooctadecanoyl-[ACP] + holo-[ACP] + CO2</text>
        <dbReference type="Rhea" id="RHEA:41916"/>
        <dbReference type="Rhea" id="RHEA-COMP:9623"/>
        <dbReference type="Rhea" id="RHEA-COMP:9652"/>
        <dbReference type="Rhea" id="RHEA-COMP:9653"/>
        <dbReference type="Rhea" id="RHEA-COMP:9685"/>
        <dbReference type="ChEBI" id="CHEBI:15378"/>
        <dbReference type="ChEBI" id="CHEBI:16526"/>
        <dbReference type="ChEBI" id="CHEBI:64479"/>
        <dbReference type="ChEBI" id="CHEBI:78449"/>
        <dbReference type="ChEBI" id="CHEBI:78483"/>
        <dbReference type="ChEBI" id="CHEBI:78487"/>
    </reaction>
    <physiologicalReaction direction="left-to-right" evidence="26">
        <dbReference type="Rhea" id="RHEA:41917"/>
    </physiologicalReaction>
</comment>
<dbReference type="InterPro" id="IPR050091">
    <property type="entry name" value="PKS_NRPS_Biosynth_Enz"/>
</dbReference>
<sequence length="2300" mass="256460">MPSSSRNDLPKPKIPGDRIVISGMSGLFPEAYNVKQFEEILYNKINPVTSENCRWKYDHPEVAQYTGKVPDLEHFDGQFFKVHYRLGNAMDPMSRKALEQAFQAIYDAGVNSDDLSGKKVGVYIGSCFSEAEKGNLYITTSRTGFGIMGCSKTMYANRISYWLNAKGPSIAVDQACCSSIVALELAYNSILRGDVDAAIVGGASLCLLPQSSVHLRRVLDLNKDGKTRSFDKNACGCSKSEAVNVLFLQRAKDALRVYAEIVHVKSEFSGLPEGENGPKFGFYRQPEKVKGFLKKFYEEINVAPGEVDYLEAVGSATPENDKMELDVIDDVFCKKRSRPLLVGSVLSNIGYGEAASGISSITKVILGYERGEIASNLHCDNPRDDVEGLKNGKMSIVTNHSPLKPGYAAINGLSITGVNAHVLLHGCNKPKDLNRYKSSIPHLVTISGRQQSAVEKILNDLKSRPIDPEELALFHNIHKAKISAHLGRGFTILDKNENNETISLAEKADYYDDTTSPLWFVYSGMGSQWAGMGTQLMRIPVFAAAIERCRQALGPKGLDIVHIITTPDKTIMDNILHCFVGIAAVQIGLTDVLKELGLVPDKIIGHSVGELGCAYADGCLTAEEMILSAYSRGLVSVQTPFIKGSMAAVGLGYKEVSKLIPPEIEIACHNSSESSTLSGPADKMKQFVQSLVEKGIFAKEVPCSNIAYHSKYIAEAGPGLLKYLNDVIKTPRPRSDRWVSTSIPQDRWNEELAKYSSAEYHTNNLLNSVLFEETCSLIPKNAVLVEVAPHGLLQAILKRALPSCVNIPLTRRGHSDNVVVLLEAIGKLYMEGYNPKISTLYPKVEFPVSTGTPKLGHLVEWAHTEKWFVSQYVSASKKQAVACKFLVSVHDDENKYLKGHVIRGKNLYPFSAALVSVWDTFAMHNGYEKRNVSVRFSDLHFLAQPVLHYREQLKIQVNIHRGTGKFEVLNENIVVVTGYINQHSAKENFKQHKIDIDTNESTILKANDVYKLLHTRDFNYSGDFQTIHTTSTNMTEATVHWKNNWISFIDGLLQCNALRRKDKVCCQPEFARNITIDLRHHKDILSDQDDGILPVEISDVFDRTRCGGVVIHNLRFHDVVVNSKDDIILKTTQFVPHFTTDYCNETIALNTFIQIIADNIYKDEITFMEVIDTKLSKFNNLDTIANNIVPKFKYQTKLANDIKATNKIDADVILVTNLTTNETLCKTFYKSVSPNTFIISKEYKNETKTRPDALFTVVSHHFIGDKVIKLLRWQPINSTTGTTFATVRSESDLSHLSSTLTALPKNQKLMVFSLYPPISNLVDSIINWRKANHDVNLLMINNEGNEEQQVEALPKSDLAIAALNKDIWGGYYNIPIENASQQIRDVVLESSQIGDIGSLKWVEAPQVSNSNGINVMVHYAGINETDIKRALGVVPLKDTDKIYYGMDFSGETTNGTKVMGLTNKGAARTSIKANPNLLWPVPDHWSLEDAATVPLAYCLAFYCLAIKSKLVPGMRVLIHGGSGALGQAAISICLANNCEVFTTVSDSSKKHFLKRLFPQLKETNIGNSRDVTFGDMVLGKTKGVGCDIIMSCVKGELKNISLKCCAASGLMIDTSLLKNKEKFIYGMYNMTKSRSFKVIDFSPVFEKEHEGDLKLLQLLVSEGIARGYVRPLTRVVYNPEEVSRAFRLVAASNHRGRVLINMKQKITAYKTRLSVSPDKYHVVISDEDILVIEFVGRLVEEGARKIQLICAKGSNFLMYKIKAWKELGVGVEVTVKDIWNISKISEILDDPIKAQVEGIYTIVTKKSDSAKVTKFLDNLDKNTQKGCTKLRYFAIINEESHIGQDICVSRSKSLLPAMHVTLPPLRCTDEPHKQRTISIKSAIETIERALLSPYVIITSEIPVRNTSLSKEVAVLAGVTIPETVDETTSFIDLGMDLVKSQAIRTFLGDKYYIHLDEDQVPNLTFERLQKFEDLSTEKVFYDTKGLDTFLSYADNDELLATTEMVFLPTMTNTTAMRHDEFDASQIFLCIVPGIEGHHQRFTKMCERLKLPAMVLQPKLGEPNETLEELAERLTQILLNQTDLKNFYLLGYESGVCIALEMASILESKGLTGLVYCLGGSPKEIKKQIDLQLSEYKDETCLKGAITKHLLKMMSKVDTDIVTDIFQRNTPLSEKVDNSIRKFIGKINHSAQYAKDLIEGTYTRISQVKNYRPIPKNLRSTLILIKANLSDDRVGEDSLKGFSLKPIVEYELNAPLAFTSQDLQCAAIINRHLSKDVLDDFEKRNLCETYEITCSSSTVTM</sequence>
<dbReference type="SUPFAM" id="SSF55048">
    <property type="entry name" value="Probable ACP-binding domain of malonyl-CoA ACP transacylase"/>
    <property type="match status" value="1"/>
</dbReference>
<evidence type="ECO:0000256" key="42">
    <source>
        <dbReference type="ARBA" id="ARBA00049449"/>
    </source>
</evidence>
<comment type="caution">
    <text evidence="47">The sequence shown here is derived from an EMBL/GenBank/DDBJ whole genome shotgun (WGS) entry which is preliminary data.</text>
</comment>
<comment type="catalytic activity">
    <reaction evidence="12">
        <text>(3R)-hydroxyhexadecanoyl-[ACP] = (2E)-hexadecenoyl-[ACP] + H2O</text>
        <dbReference type="Rhea" id="RHEA:41908"/>
        <dbReference type="Rhea" id="RHEA-COMP:9650"/>
        <dbReference type="Rhea" id="RHEA-COMP:9651"/>
        <dbReference type="ChEBI" id="CHEBI:15377"/>
        <dbReference type="ChEBI" id="CHEBI:78480"/>
        <dbReference type="ChEBI" id="CHEBI:78481"/>
    </reaction>
    <physiologicalReaction direction="left-to-right" evidence="12">
        <dbReference type="Rhea" id="RHEA:41909"/>
    </physiologicalReaction>
</comment>
<dbReference type="SMART" id="SM00829">
    <property type="entry name" value="PKS_ER"/>
    <property type="match status" value="1"/>
</dbReference>
<comment type="catalytic activity">
    <reaction evidence="38">
        <text>(2E)-tetradecenoyl-[ACP] + NADPH + H(+) = tetradecanoyl-[ACP] + NADP(+)</text>
        <dbReference type="Rhea" id="RHEA:41896"/>
        <dbReference type="Rhea" id="RHEA-COMP:9647"/>
        <dbReference type="Rhea" id="RHEA-COMP:9648"/>
        <dbReference type="ChEBI" id="CHEBI:15378"/>
        <dbReference type="ChEBI" id="CHEBI:57783"/>
        <dbReference type="ChEBI" id="CHEBI:58349"/>
        <dbReference type="ChEBI" id="CHEBI:78475"/>
        <dbReference type="ChEBI" id="CHEBI:78477"/>
    </reaction>
    <physiologicalReaction direction="left-to-right" evidence="38">
        <dbReference type="Rhea" id="RHEA:41897"/>
    </physiologicalReaction>
</comment>
<dbReference type="EMBL" id="CAVLEF010000002">
    <property type="protein sequence ID" value="CAK1541490.1"/>
    <property type="molecule type" value="Genomic_DNA"/>
</dbReference>
<evidence type="ECO:0000256" key="43">
    <source>
        <dbReference type="ARBA" id="ARBA00049521"/>
    </source>
</evidence>
<dbReference type="GO" id="GO:0004315">
    <property type="term" value="F:3-oxoacyl-[acyl-carrier-protein] synthase activity"/>
    <property type="evidence" value="ECO:0007669"/>
    <property type="project" value="UniProtKB-EC"/>
</dbReference>
<comment type="catalytic activity">
    <reaction evidence="16">
        <text>hexanoyl-[ACP] + malonyl-[ACP] + H(+) = 3-oxooctanoyl-[ACP] + holo-[ACP] + CO2</text>
        <dbReference type="Rhea" id="RHEA:41836"/>
        <dbReference type="Rhea" id="RHEA-COMP:9623"/>
        <dbReference type="Rhea" id="RHEA-COMP:9632"/>
        <dbReference type="Rhea" id="RHEA-COMP:9633"/>
        <dbReference type="Rhea" id="RHEA-COMP:9685"/>
        <dbReference type="ChEBI" id="CHEBI:15378"/>
        <dbReference type="ChEBI" id="CHEBI:16526"/>
        <dbReference type="ChEBI" id="CHEBI:64479"/>
        <dbReference type="ChEBI" id="CHEBI:78449"/>
        <dbReference type="ChEBI" id="CHEBI:78459"/>
        <dbReference type="ChEBI" id="CHEBI:78460"/>
    </reaction>
    <physiologicalReaction direction="left-to-right" evidence="16">
        <dbReference type="Rhea" id="RHEA:41837"/>
    </physiologicalReaction>
</comment>
<dbReference type="Pfam" id="PF00109">
    <property type="entry name" value="ketoacyl-synt"/>
    <property type="match status" value="1"/>
</dbReference>
<evidence type="ECO:0000256" key="26">
    <source>
        <dbReference type="ARBA" id="ARBA00048051"/>
    </source>
</evidence>
<comment type="catalytic activity">
    <reaction evidence="21">
        <text>dodecanoyl-[ACP] + malonyl-[ACP] + H(+) = 3-oxotetradecanoyl-[ACP] + holo-[ACP] + CO2</text>
        <dbReference type="Rhea" id="RHEA:41884"/>
        <dbReference type="Rhea" id="RHEA-COMP:9623"/>
        <dbReference type="Rhea" id="RHEA-COMP:9644"/>
        <dbReference type="Rhea" id="RHEA-COMP:9645"/>
        <dbReference type="Rhea" id="RHEA-COMP:9685"/>
        <dbReference type="ChEBI" id="CHEBI:15378"/>
        <dbReference type="ChEBI" id="CHEBI:16526"/>
        <dbReference type="ChEBI" id="CHEBI:64479"/>
        <dbReference type="ChEBI" id="CHEBI:65264"/>
        <dbReference type="ChEBI" id="CHEBI:78449"/>
        <dbReference type="ChEBI" id="CHEBI:78473"/>
    </reaction>
    <physiologicalReaction direction="left-to-right" evidence="21">
        <dbReference type="Rhea" id="RHEA:41885"/>
    </physiologicalReaction>
</comment>
<proteinExistence type="predicted"/>
<dbReference type="InterPro" id="IPR001031">
    <property type="entry name" value="Thioesterase"/>
</dbReference>
<comment type="catalytic activity">
    <reaction evidence="41">
        <text>3-oxooctanoyl-[ACP] + NADPH + H(+) = (3R)-hydroxyoctanoyl-[ACP] + NADP(+)</text>
        <dbReference type="Rhea" id="RHEA:41840"/>
        <dbReference type="Rhea" id="RHEA-COMP:9633"/>
        <dbReference type="Rhea" id="RHEA-COMP:9634"/>
        <dbReference type="ChEBI" id="CHEBI:15378"/>
        <dbReference type="ChEBI" id="CHEBI:57783"/>
        <dbReference type="ChEBI" id="CHEBI:58349"/>
        <dbReference type="ChEBI" id="CHEBI:78460"/>
        <dbReference type="ChEBI" id="CHEBI:78461"/>
    </reaction>
    <physiologicalReaction direction="left-to-right" evidence="41">
        <dbReference type="Rhea" id="RHEA:41841"/>
    </physiologicalReaction>
</comment>
<evidence type="ECO:0000256" key="28">
    <source>
        <dbReference type="ARBA" id="ARBA00048289"/>
    </source>
</evidence>
<comment type="catalytic activity">
    <reaction evidence="17">
        <text>a (3R)-hydroxyacyl-[ACP] + NADP(+) = a 3-oxoacyl-[ACP] + NADPH + H(+)</text>
        <dbReference type="Rhea" id="RHEA:17397"/>
        <dbReference type="Rhea" id="RHEA-COMP:9916"/>
        <dbReference type="Rhea" id="RHEA-COMP:9945"/>
        <dbReference type="ChEBI" id="CHEBI:15378"/>
        <dbReference type="ChEBI" id="CHEBI:57783"/>
        <dbReference type="ChEBI" id="CHEBI:58349"/>
        <dbReference type="ChEBI" id="CHEBI:78776"/>
        <dbReference type="ChEBI" id="CHEBI:78827"/>
        <dbReference type="EC" id="1.1.1.100"/>
    </reaction>
    <physiologicalReaction direction="right-to-left" evidence="17">
        <dbReference type="Rhea" id="RHEA:17399"/>
    </physiologicalReaction>
</comment>
<dbReference type="InterPro" id="IPR020841">
    <property type="entry name" value="PKS_Beta-ketoAc_synthase_dom"/>
</dbReference>
<dbReference type="CDD" id="cd00833">
    <property type="entry name" value="PKS"/>
    <property type="match status" value="1"/>
</dbReference>
<evidence type="ECO:0000256" key="19">
    <source>
        <dbReference type="ARBA" id="ARBA00047451"/>
    </source>
</evidence>
<comment type="catalytic activity">
    <reaction evidence="34">
        <text>hexadecanoyl-[ACP] + H2O = hexadecanoate + holo-[ACP] + H(+)</text>
        <dbReference type="Rhea" id="RHEA:41932"/>
        <dbReference type="Rhea" id="RHEA-COMP:9652"/>
        <dbReference type="Rhea" id="RHEA-COMP:9685"/>
        <dbReference type="ChEBI" id="CHEBI:7896"/>
        <dbReference type="ChEBI" id="CHEBI:15377"/>
        <dbReference type="ChEBI" id="CHEBI:15378"/>
        <dbReference type="ChEBI" id="CHEBI:64479"/>
        <dbReference type="ChEBI" id="CHEBI:78483"/>
        <dbReference type="EC" id="3.1.2.14"/>
    </reaction>
    <physiologicalReaction direction="left-to-right" evidence="34">
        <dbReference type="Rhea" id="RHEA:41933"/>
    </physiologicalReaction>
</comment>
<comment type="catalytic activity">
    <reaction evidence="20">
        <text>(2E)-butenoyl-[ACP] + NADPH + H(+) = butanoyl-[ACP] + NADP(+)</text>
        <dbReference type="Rhea" id="RHEA:41812"/>
        <dbReference type="Rhea" id="RHEA-COMP:9627"/>
        <dbReference type="Rhea" id="RHEA-COMP:9628"/>
        <dbReference type="ChEBI" id="CHEBI:15378"/>
        <dbReference type="ChEBI" id="CHEBI:57783"/>
        <dbReference type="ChEBI" id="CHEBI:58349"/>
        <dbReference type="ChEBI" id="CHEBI:78453"/>
        <dbReference type="ChEBI" id="CHEBI:78454"/>
    </reaction>
    <physiologicalReaction direction="left-to-right" evidence="20">
        <dbReference type="Rhea" id="RHEA:41813"/>
    </physiologicalReaction>
</comment>
<evidence type="ECO:0000256" key="8">
    <source>
        <dbReference type="ARBA" id="ARBA00023388"/>
    </source>
</evidence>
<protein>
    <submittedName>
        <fullName evidence="47">Uncharacterized protein</fullName>
    </submittedName>
</protein>
<evidence type="ECO:0000256" key="20">
    <source>
        <dbReference type="ARBA" id="ARBA00047500"/>
    </source>
</evidence>
<dbReference type="InterPro" id="IPR036291">
    <property type="entry name" value="NAD(P)-bd_dom_sf"/>
</dbReference>
<evidence type="ECO:0000256" key="11">
    <source>
        <dbReference type="ARBA" id="ARBA00023399"/>
    </source>
</evidence>
<evidence type="ECO:0000259" key="46">
    <source>
        <dbReference type="PROSITE" id="PS52004"/>
    </source>
</evidence>
<dbReference type="InterPro" id="IPR042104">
    <property type="entry name" value="PKS_dehydratase_sf"/>
</dbReference>
<comment type="catalytic activity">
    <reaction evidence="35">
        <text>3-oxotetradecanoyl-[ACP] + NADPH + H(+) = (3R)-hydroxytetradecanoyl-[ACP] + NADP(+)</text>
        <dbReference type="Rhea" id="RHEA:41888"/>
        <dbReference type="Rhea" id="RHEA-COMP:9645"/>
        <dbReference type="Rhea" id="RHEA-COMP:9646"/>
        <dbReference type="ChEBI" id="CHEBI:15378"/>
        <dbReference type="ChEBI" id="CHEBI:57783"/>
        <dbReference type="ChEBI" id="CHEBI:58349"/>
        <dbReference type="ChEBI" id="CHEBI:78473"/>
        <dbReference type="ChEBI" id="CHEBI:78474"/>
    </reaction>
    <physiologicalReaction direction="left-to-right" evidence="35">
        <dbReference type="Rhea" id="RHEA:41889"/>
    </physiologicalReaction>
</comment>
<comment type="catalytic activity">
    <reaction evidence="40">
        <text>3-oxohexadecanoyl-[ACP] + NADPH + H(+) = (3R)-hydroxyhexadecanoyl-[ACP] + NADP(+)</text>
        <dbReference type="Rhea" id="RHEA:41904"/>
        <dbReference type="Rhea" id="RHEA-COMP:9649"/>
        <dbReference type="Rhea" id="RHEA-COMP:9650"/>
        <dbReference type="ChEBI" id="CHEBI:15378"/>
        <dbReference type="ChEBI" id="CHEBI:57783"/>
        <dbReference type="ChEBI" id="CHEBI:58349"/>
        <dbReference type="ChEBI" id="CHEBI:78478"/>
        <dbReference type="ChEBI" id="CHEBI:78480"/>
    </reaction>
    <physiologicalReaction direction="left-to-right" evidence="40">
        <dbReference type="Rhea" id="RHEA:41905"/>
    </physiologicalReaction>
</comment>
<dbReference type="InterPro" id="IPR014043">
    <property type="entry name" value="Acyl_transferase_dom"/>
</dbReference>
<evidence type="ECO:0000256" key="44">
    <source>
        <dbReference type="ARBA" id="ARBA00049533"/>
    </source>
</evidence>
<evidence type="ECO:0000256" key="9">
    <source>
        <dbReference type="ARBA" id="ARBA00023394"/>
    </source>
</evidence>
<dbReference type="SMART" id="SM00825">
    <property type="entry name" value="PKS_KS"/>
    <property type="match status" value="1"/>
</dbReference>
<comment type="catalytic activity">
    <reaction evidence="43">
        <text>(2E)-decenoyl-[ACP] + NADPH + H(+) = decanoyl-[ACP] + NADP(+)</text>
        <dbReference type="Rhea" id="RHEA:41864"/>
        <dbReference type="Rhea" id="RHEA-COMP:9639"/>
        <dbReference type="Rhea" id="RHEA-COMP:9640"/>
        <dbReference type="ChEBI" id="CHEBI:15378"/>
        <dbReference type="ChEBI" id="CHEBI:57783"/>
        <dbReference type="ChEBI" id="CHEBI:58349"/>
        <dbReference type="ChEBI" id="CHEBI:78467"/>
        <dbReference type="ChEBI" id="CHEBI:78468"/>
    </reaction>
    <physiologicalReaction direction="left-to-right" evidence="43">
        <dbReference type="Rhea" id="RHEA:41865"/>
    </physiologicalReaction>
</comment>
<comment type="catalytic activity">
    <reaction evidence="11">
        <text>(3R)-hydroxyoctadecanoyl-[ACP] = (2E)-octadecenoyl-[ACP] + H2O</text>
        <dbReference type="Rhea" id="RHEA:41924"/>
        <dbReference type="Rhea" id="RHEA-COMP:9654"/>
        <dbReference type="Rhea" id="RHEA-COMP:9655"/>
        <dbReference type="ChEBI" id="CHEBI:15377"/>
        <dbReference type="ChEBI" id="CHEBI:78488"/>
        <dbReference type="ChEBI" id="CHEBI:78489"/>
    </reaction>
    <physiologicalReaction direction="left-to-right" evidence="11">
        <dbReference type="Rhea" id="RHEA:41925"/>
    </physiologicalReaction>
</comment>
<comment type="pathway">
    <text evidence="1">Lipid metabolism.</text>
</comment>
<dbReference type="Pfam" id="PF02801">
    <property type="entry name" value="Ketoacyl-synt_C"/>
    <property type="match status" value="1"/>
</dbReference>